<dbReference type="PANTHER" id="PTHR33987">
    <property type="entry name" value="CALCINEURIN-LIKE METALLO-PHOSPHOESTERASE SUPERFAMILY PROTEIN"/>
    <property type="match status" value="1"/>
</dbReference>
<dbReference type="InterPro" id="IPR038607">
    <property type="entry name" value="PhoD-like_sf"/>
</dbReference>
<name>A0A1H5J4C5_9FLAO</name>
<organism evidence="2 3">
    <name type="scientific">Polaribacter dokdonensis DSW-5</name>
    <dbReference type="NCBI Taxonomy" id="1300348"/>
    <lineage>
        <taxon>Bacteria</taxon>
        <taxon>Pseudomonadati</taxon>
        <taxon>Bacteroidota</taxon>
        <taxon>Flavobacteriia</taxon>
        <taxon>Flavobacteriales</taxon>
        <taxon>Flavobacteriaceae</taxon>
    </lineage>
</organism>
<gene>
    <name evidence="2" type="ORF">SAMN05444353_1819</name>
</gene>
<dbReference type="Proteomes" id="UP000183071">
    <property type="component" value="Unassembled WGS sequence"/>
</dbReference>
<reference evidence="2 3" key="1">
    <citation type="submission" date="2016-10" db="EMBL/GenBank/DDBJ databases">
        <authorList>
            <person name="Varghese N."/>
            <person name="Submissions S."/>
        </authorList>
    </citation>
    <scope>NUCLEOTIDE SEQUENCE [LARGE SCALE GENOMIC DNA]</scope>
    <source>
        <strain evidence="2 3">DSW-5</strain>
    </source>
</reference>
<dbReference type="InterPro" id="IPR029052">
    <property type="entry name" value="Metallo-depent_PP-like"/>
</dbReference>
<dbReference type="InterPro" id="IPR018946">
    <property type="entry name" value="PhoD-like_MPP"/>
</dbReference>
<protein>
    <submittedName>
        <fullName evidence="2">Alkaline phosphatase D</fullName>
    </submittedName>
</protein>
<feature type="domain" description="PhoD-like phosphatase metallophosphatase" evidence="1">
    <location>
        <begin position="28"/>
        <end position="318"/>
    </location>
</feature>
<dbReference type="CDD" id="cd07389">
    <property type="entry name" value="MPP_PhoD"/>
    <property type="match status" value="1"/>
</dbReference>
<evidence type="ECO:0000313" key="3">
    <source>
        <dbReference type="Proteomes" id="UP000183071"/>
    </source>
</evidence>
<evidence type="ECO:0000313" key="2">
    <source>
        <dbReference type="EMBL" id="SEE46488.1"/>
    </source>
</evidence>
<sequence length="330" mass="37813">MFSNCNIKKQNQVTKVSKNSDFTIAFGSCNKQNKTNVLWQEVKKNNPDLWIWGGDIIYSDTENMSKMKSDYETLLSQEAYKNLANKVPILATWDDHDYGVNDGGIEFPKKQEAQQLFLDFLGVSKNSARRSQEGIYNSKKFITTKGSINVILLDTRYFRTKLTKAKGKRRYVPNKNGEGTILGKEQWSWLQNELNNSKADFNVIVSSIQVLSSEHGFETWGNFPHEVDKLKETIISSKAKGVLLLSGDRHISEFSQTEVPNLPYKLTDFTSSGLTHAYTSYSGEPNKYRVQEVVNEISFGVLNFNFDDKFIDLEMRGRNNKLLQKMKQSY</sequence>
<proteinExistence type="predicted"/>
<dbReference type="Gene3D" id="3.60.21.70">
    <property type="entry name" value="PhoD-like phosphatase"/>
    <property type="match status" value="1"/>
</dbReference>
<dbReference type="EMBL" id="FNUE01000002">
    <property type="protein sequence ID" value="SEE46488.1"/>
    <property type="molecule type" value="Genomic_DNA"/>
</dbReference>
<dbReference type="Pfam" id="PF09423">
    <property type="entry name" value="PhoD"/>
    <property type="match status" value="1"/>
</dbReference>
<accession>A0A1H5J4C5</accession>
<dbReference type="SUPFAM" id="SSF56300">
    <property type="entry name" value="Metallo-dependent phosphatases"/>
    <property type="match status" value="1"/>
</dbReference>
<evidence type="ECO:0000259" key="1">
    <source>
        <dbReference type="Pfam" id="PF09423"/>
    </source>
</evidence>
<comment type="caution">
    <text evidence="2">The sequence shown here is derived from an EMBL/GenBank/DDBJ whole genome shotgun (WGS) entry which is preliminary data.</text>
</comment>
<dbReference type="PANTHER" id="PTHR33987:SF1">
    <property type="entry name" value="CALCINEURIN-LIKE METALLO-PHOSPHOESTERASE SUPERFAMILY PROTEIN"/>
    <property type="match status" value="1"/>
</dbReference>
<keyword evidence="3" id="KW-1185">Reference proteome</keyword>